<keyword evidence="2" id="KW-1185">Reference proteome</keyword>
<dbReference type="InterPro" id="IPR049644">
    <property type="entry name" value="GvpU-like"/>
</dbReference>
<dbReference type="EMBL" id="CP022315">
    <property type="protein sequence ID" value="ASK62119.1"/>
    <property type="molecule type" value="Genomic_DNA"/>
</dbReference>
<name>A0A220U1Y2_9BACI</name>
<dbReference type="RefSeq" id="WP_089061379.1">
    <property type="nucleotide sequence ID" value="NZ_CP022315.1"/>
</dbReference>
<dbReference type="KEGG" id="vil:CFK37_08055"/>
<gene>
    <name evidence="1" type="ORF">CFK37_08055</name>
</gene>
<reference evidence="1 2" key="1">
    <citation type="submission" date="2017-07" db="EMBL/GenBank/DDBJ databases">
        <title>Virgibacillus sp. LM2416.</title>
        <authorList>
            <person name="Tak E.J."/>
            <person name="Bae J.-W."/>
        </authorList>
    </citation>
    <scope>NUCLEOTIDE SEQUENCE [LARGE SCALE GENOMIC DNA]</scope>
    <source>
        <strain evidence="1 2">LM2416</strain>
    </source>
</reference>
<sequence length="137" mass="14892">MSESASKDNILEFFVKAANKHDFSLDISLLVNGAVISGTMISAKEYFESLSESFEDGNDIAQALSEQFTKASESVDSSSDGEAHFIHLKNTHIYCGDSKPTPSKGKILWRGKLNEVDSFFLGKISESKSSGSNSKKS</sequence>
<evidence type="ECO:0000313" key="2">
    <source>
        <dbReference type="Proteomes" id="UP000198312"/>
    </source>
</evidence>
<dbReference type="AlphaFoldDB" id="A0A220U1Y2"/>
<organism evidence="1 2">
    <name type="scientific">Virgibacillus phasianinus</name>
    <dbReference type="NCBI Taxonomy" id="2017483"/>
    <lineage>
        <taxon>Bacteria</taxon>
        <taxon>Bacillati</taxon>
        <taxon>Bacillota</taxon>
        <taxon>Bacilli</taxon>
        <taxon>Bacillales</taxon>
        <taxon>Bacillaceae</taxon>
        <taxon>Virgibacillus</taxon>
    </lineage>
</organism>
<evidence type="ECO:0000313" key="1">
    <source>
        <dbReference type="EMBL" id="ASK62119.1"/>
    </source>
</evidence>
<dbReference type="NCBIfam" id="NF041667">
    <property type="entry name" value="GvpU"/>
    <property type="match status" value="1"/>
</dbReference>
<protein>
    <submittedName>
        <fullName evidence="1">Gas vesicle protein GvpU</fullName>
    </submittedName>
</protein>
<proteinExistence type="predicted"/>
<accession>A0A220U1Y2</accession>
<dbReference type="Proteomes" id="UP000198312">
    <property type="component" value="Chromosome"/>
</dbReference>
<dbReference type="OrthoDB" id="2404709at2"/>